<name>A0ABR9XIX8_9SPHI</name>
<comment type="caution">
    <text evidence="2">The sequence shown here is derived from an EMBL/GenBank/DDBJ whole genome shotgun (WGS) entry which is preliminary data.</text>
</comment>
<keyword evidence="3" id="KW-1185">Reference proteome</keyword>
<sequence>MPSYDYLHRAEFWLLITTLVYFLMNGAQIFETAVIIPRWTANAPASFSLLKGIDLKTFWIVMHSVHEITFMAAIYFCWDLGQVRNWLLLLFGIHFAVRVWTIVYFAPIIIRFQKNENLAATDEELQIIATRWRKLNYIRVGLFVAISIAMVFTYFLFMSIRY</sequence>
<reference evidence="2 3" key="1">
    <citation type="submission" date="2020-10" db="EMBL/GenBank/DDBJ databases">
        <title>Mucilaginibacter mali sp. nov., isolated from rhizosphere soil of apple orchard.</title>
        <authorList>
            <person name="Lee J.-S."/>
            <person name="Kim H.S."/>
            <person name="Kim J.-S."/>
        </authorList>
    </citation>
    <scope>NUCLEOTIDE SEQUENCE [LARGE SCALE GENOMIC DNA]</scope>
    <source>
        <strain evidence="2 3">KCTC 23157</strain>
    </source>
</reference>
<keyword evidence="1" id="KW-0812">Transmembrane</keyword>
<evidence type="ECO:0000256" key="1">
    <source>
        <dbReference type="SAM" id="Phobius"/>
    </source>
</evidence>
<feature type="transmembrane region" description="Helical" evidence="1">
    <location>
        <begin position="12"/>
        <end position="36"/>
    </location>
</feature>
<dbReference type="EMBL" id="JADFFM010000002">
    <property type="protein sequence ID" value="MBE9667332.1"/>
    <property type="molecule type" value="Genomic_DNA"/>
</dbReference>
<keyword evidence="1" id="KW-0472">Membrane</keyword>
<organism evidence="2 3">
    <name type="scientific">Mucilaginibacter boryungensis</name>
    <dbReference type="NCBI Taxonomy" id="768480"/>
    <lineage>
        <taxon>Bacteria</taxon>
        <taxon>Pseudomonadati</taxon>
        <taxon>Bacteroidota</taxon>
        <taxon>Sphingobacteriia</taxon>
        <taxon>Sphingobacteriales</taxon>
        <taxon>Sphingobacteriaceae</taxon>
        <taxon>Mucilaginibacter</taxon>
    </lineage>
</organism>
<accession>A0ABR9XIX8</accession>
<gene>
    <name evidence="2" type="ORF">IRJ18_13250</name>
</gene>
<protein>
    <submittedName>
        <fullName evidence="2">Transposase</fullName>
    </submittedName>
</protein>
<dbReference type="Proteomes" id="UP000632774">
    <property type="component" value="Unassembled WGS sequence"/>
</dbReference>
<keyword evidence="1" id="KW-1133">Transmembrane helix</keyword>
<feature type="transmembrane region" description="Helical" evidence="1">
    <location>
        <begin position="57"/>
        <end position="76"/>
    </location>
</feature>
<feature type="transmembrane region" description="Helical" evidence="1">
    <location>
        <begin position="88"/>
        <end position="110"/>
    </location>
</feature>
<feature type="transmembrane region" description="Helical" evidence="1">
    <location>
        <begin position="140"/>
        <end position="160"/>
    </location>
</feature>
<evidence type="ECO:0000313" key="3">
    <source>
        <dbReference type="Proteomes" id="UP000632774"/>
    </source>
</evidence>
<proteinExistence type="predicted"/>
<dbReference type="RefSeq" id="WP_194106804.1">
    <property type="nucleotide sequence ID" value="NZ_JADFFM010000002.1"/>
</dbReference>
<evidence type="ECO:0000313" key="2">
    <source>
        <dbReference type="EMBL" id="MBE9667332.1"/>
    </source>
</evidence>